<feature type="domain" description="C2H2-type" evidence="4">
    <location>
        <begin position="106"/>
        <end position="131"/>
    </location>
</feature>
<organism evidence="5 6">
    <name type="scientific">Saponaria officinalis</name>
    <name type="common">Common soapwort</name>
    <name type="synonym">Lychnis saponaria</name>
    <dbReference type="NCBI Taxonomy" id="3572"/>
    <lineage>
        <taxon>Eukaryota</taxon>
        <taxon>Viridiplantae</taxon>
        <taxon>Streptophyta</taxon>
        <taxon>Embryophyta</taxon>
        <taxon>Tracheophyta</taxon>
        <taxon>Spermatophyta</taxon>
        <taxon>Magnoliopsida</taxon>
        <taxon>eudicotyledons</taxon>
        <taxon>Gunneridae</taxon>
        <taxon>Pentapetalae</taxon>
        <taxon>Caryophyllales</taxon>
        <taxon>Caryophyllaceae</taxon>
        <taxon>Caryophylleae</taxon>
        <taxon>Saponaria</taxon>
    </lineage>
</organism>
<dbReference type="GO" id="GO:0008270">
    <property type="term" value="F:zinc ion binding"/>
    <property type="evidence" value="ECO:0007669"/>
    <property type="project" value="UniProtKB-KW"/>
</dbReference>
<gene>
    <name evidence="5" type="ORF">RND81_03G090700</name>
</gene>
<evidence type="ECO:0000313" key="5">
    <source>
        <dbReference type="EMBL" id="KAK9741229.1"/>
    </source>
</evidence>
<evidence type="ECO:0000313" key="6">
    <source>
        <dbReference type="Proteomes" id="UP001443914"/>
    </source>
</evidence>
<feature type="transmembrane region" description="Helical" evidence="2">
    <location>
        <begin position="225"/>
        <end position="248"/>
    </location>
</feature>
<feature type="signal peptide" evidence="3">
    <location>
        <begin position="1"/>
        <end position="23"/>
    </location>
</feature>
<sequence length="272" mass="31086">MGYCIFICLLLLCFPISLFTTQASPSPHFSSQDLADGTHTRNGGHGHEIHCSRERSRAAWKVVDEYLMPFVEKENYQISRKCKLHPDNDMFRDQELHKIHHDVNDWKCGYCKKSFYAEKHLDKHFDNRHNNLLNNTKGNCLADLCGALHCDLVMDTQSRKTKCNPAAAVKNRHLCEKVAGKCFPASGGPSASRLHEFFLRQFCDAHSCSGGVKPFSRGGKRHTSIFYIAISVLILMLLPLFYGFVYMYQRGLKRSTQNLRRVSQTGRKKKPS</sequence>
<keyword evidence="1" id="KW-0863">Zinc-finger</keyword>
<protein>
    <recommendedName>
        <fullName evidence="4">C2H2-type domain-containing protein</fullName>
    </recommendedName>
</protein>
<name>A0AAW1M5F3_SAPOF</name>
<comment type="caution">
    <text evidence="5">The sequence shown here is derived from an EMBL/GenBank/DDBJ whole genome shotgun (WGS) entry which is preliminary data.</text>
</comment>
<dbReference type="EMBL" id="JBDFQZ010000003">
    <property type="protein sequence ID" value="KAK9741229.1"/>
    <property type="molecule type" value="Genomic_DNA"/>
</dbReference>
<keyword evidence="1" id="KW-0862">Zinc</keyword>
<dbReference type="PANTHER" id="PTHR21385">
    <property type="entry name" value="ZINC FINGER PROTEIN-RELATED"/>
    <property type="match status" value="1"/>
</dbReference>
<evidence type="ECO:0000256" key="1">
    <source>
        <dbReference type="PROSITE-ProRule" id="PRU00042"/>
    </source>
</evidence>
<evidence type="ECO:0000256" key="2">
    <source>
        <dbReference type="SAM" id="Phobius"/>
    </source>
</evidence>
<feature type="chain" id="PRO_5043508792" description="C2H2-type domain-containing protein" evidence="3">
    <location>
        <begin position="24"/>
        <end position="272"/>
    </location>
</feature>
<keyword evidence="2" id="KW-0472">Membrane</keyword>
<dbReference type="Proteomes" id="UP001443914">
    <property type="component" value="Unassembled WGS sequence"/>
</dbReference>
<dbReference type="PANTHER" id="PTHR21385:SF5">
    <property type="entry name" value="C2H2-TYPE DOMAIN-CONTAINING PROTEIN"/>
    <property type="match status" value="1"/>
</dbReference>
<evidence type="ECO:0000259" key="4">
    <source>
        <dbReference type="PROSITE" id="PS50157"/>
    </source>
</evidence>
<keyword evidence="2" id="KW-0812">Transmembrane</keyword>
<dbReference type="PROSITE" id="PS50157">
    <property type="entry name" value="ZINC_FINGER_C2H2_2"/>
    <property type="match status" value="1"/>
</dbReference>
<keyword evidence="3" id="KW-0732">Signal</keyword>
<dbReference type="InterPro" id="IPR013087">
    <property type="entry name" value="Znf_C2H2_type"/>
</dbReference>
<dbReference type="AlphaFoldDB" id="A0AAW1M5F3"/>
<keyword evidence="6" id="KW-1185">Reference proteome</keyword>
<dbReference type="PROSITE" id="PS00028">
    <property type="entry name" value="ZINC_FINGER_C2H2_1"/>
    <property type="match status" value="1"/>
</dbReference>
<keyword evidence="1" id="KW-0479">Metal-binding</keyword>
<reference evidence="5" key="1">
    <citation type="submission" date="2024-03" db="EMBL/GenBank/DDBJ databases">
        <title>WGS assembly of Saponaria officinalis var. Norfolk2.</title>
        <authorList>
            <person name="Jenkins J."/>
            <person name="Shu S."/>
            <person name="Grimwood J."/>
            <person name="Barry K."/>
            <person name="Goodstein D."/>
            <person name="Schmutz J."/>
            <person name="Leebens-Mack J."/>
            <person name="Osbourn A."/>
        </authorList>
    </citation>
    <scope>NUCLEOTIDE SEQUENCE [LARGE SCALE GENOMIC DNA]</scope>
    <source>
        <strain evidence="5">JIC</strain>
    </source>
</reference>
<proteinExistence type="predicted"/>
<keyword evidence="2" id="KW-1133">Transmembrane helix</keyword>
<evidence type="ECO:0000256" key="3">
    <source>
        <dbReference type="SAM" id="SignalP"/>
    </source>
</evidence>
<accession>A0AAW1M5F3</accession>